<dbReference type="Gene3D" id="3.30.1610.10">
    <property type="entry name" value="Peptidase S59, nucleoporin"/>
    <property type="match status" value="1"/>
</dbReference>
<feature type="region of interest" description="Disordered" evidence="9">
    <location>
        <begin position="121"/>
        <end position="178"/>
    </location>
</feature>
<evidence type="ECO:0000256" key="2">
    <source>
        <dbReference type="ARBA" id="ARBA00008926"/>
    </source>
</evidence>
<evidence type="ECO:0000256" key="7">
    <source>
        <dbReference type="ARBA" id="ARBA00023132"/>
    </source>
</evidence>
<dbReference type="GO" id="GO:0034398">
    <property type="term" value="P:telomere tethering at nuclear periphery"/>
    <property type="evidence" value="ECO:0007669"/>
    <property type="project" value="TreeGrafter"/>
</dbReference>
<organism evidence="11 12">
    <name type="scientific">Catenaria anguillulae PL171</name>
    <dbReference type="NCBI Taxonomy" id="765915"/>
    <lineage>
        <taxon>Eukaryota</taxon>
        <taxon>Fungi</taxon>
        <taxon>Fungi incertae sedis</taxon>
        <taxon>Blastocladiomycota</taxon>
        <taxon>Blastocladiomycetes</taxon>
        <taxon>Blastocladiales</taxon>
        <taxon>Catenariaceae</taxon>
        <taxon>Catenaria</taxon>
    </lineage>
</organism>
<dbReference type="InterPro" id="IPR036903">
    <property type="entry name" value="Nup98_auto-Pept-S59_dom_sf"/>
</dbReference>
<feature type="non-terminal residue" evidence="11">
    <location>
        <position position="1"/>
    </location>
</feature>
<name>A0A1Y2I282_9FUNG</name>
<dbReference type="OrthoDB" id="3797628at2759"/>
<evidence type="ECO:0000256" key="8">
    <source>
        <dbReference type="ARBA" id="ARBA00023242"/>
    </source>
</evidence>
<dbReference type="PANTHER" id="PTHR23198:SF6">
    <property type="entry name" value="NUCLEAR PORE COMPLEX PROTEIN NUP98-NUP96"/>
    <property type="match status" value="1"/>
</dbReference>
<feature type="domain" description="Peptidase S59" evidence="10">
    <location>
        <begin position="260"/>
        <end position="401"/>
    </location>
</feature>
<evidence type="ECO:0000256" key="1">
    <source>
        <dbReference type="ARBA" id="ARBA00004567"/>
    </source>
</evidence>
<dbReference type="SUPFAM" id="SSF82215">
    <property type="entry name" value="C-terminal autoproteolytic domain of nucleoporin nup98"/>
    <property type="match status" value="1"/>
</dbReference>
<keyword evidence="7" id="KW-0906">Nuclear pore complex</keyword>
<evidence type="ECO:0000256" key="5">
    <source>
        <dbReference type="ARBA" id="ARBA00022927"/>
    </source>
</evidence>
<gene>
    <name evidence="11" type="ORF">BCR44DRAFT_101204</name>
</gene>
<evidence type="ECO:0000313" key="12">
    <source>
        <dbReference type="Proteomes" id="UP000193411"/>
    </source>
</evidence>
<comment type="subcellular location">
    <subcellularLocation>
        <location evidence="1">Nucleus</location>
        <location evidence="1">Nuclear pore complex</location>
    </subcellularLocation>
</comment>
<keyword evidence="12" id="KW-1185">Reference proteome</keyword>
<sequence length="401" mass="41957">GAFGAAAGGFGAGATGGLAQTLASNQRRLVWVSVRVQQQAVLTASVDQRPYGQTPLFDLVPDSVVKSLKENPLGARLLDANRLSIHEEATRAAAAATSSLTRMAPSQVTRNKLRMAGFHETSSFSKPNSGAASVSSTFSSSVNGTSDTTASARLATPRSGLGMSTMSESGGLPPSVFTPRASAKKVDWKQVYGSAPAGTSKANDGGFAVPRRPGAPAAAADESMFATSRAAPETPAQTPSKPPRAGVVTRGLAPPSILPAQGYEVSPVLTELQAYSPAQLSAVRNLTITHHEHGKVEFLEPVDLTGIKLTDLCGKYVSIVPGELLLYADVPANQVPVEGQGLKVKCRVTLRNKFPRSKATRQAMVGLPADDPTMQTFVARLKKAPGTVFESYDGRNGVWTF</sequence>
<evidence type="ECO:0000256" key="3">
    <source>
        <dbReference type="ARBA" id="ARBA00022448"/>
    </source>
</evidence>
<keyword evidence="8" id="KW-0539">Nucleus</keyword>
<evidence type="ECO:0000256" key="4">
    <source>
        <dbReference type="ARBA" id="ARBA00022816"/>
    </source>
</evidence>
<dbReference type="GO" id="GO:0000973">
    <property type="term" value="P:post-transcriptional tethering of RNA polymerase II gene DNA at nuclear periphery"/>
    <property type="evidence" value="ECO:0007669"/>
    <property type="project" value="TreeGrafter"/>
</dbReference>
<keyword evidence="4" id="KW-0509">mRNA transport</keyword>
<dbReference type="GO" id="GO:0044614">
    <property type="term" value="C:nuclear pore cytoplasmic filaments"/>
    <property type="evidence" value="ECO:0007669"/>
    <property type="project" value="TreeGrafter"/>
</dbReference>
<evidence type="ECO:0000259" key="10">
    <source>
        <dbReference type="PROSITE" id="PS51434"/>
    </source>
</evidence>
<dbReference type="InterPro" id="IPR007230">
    <property type="entry name" value="Nup98_auto-Pept-S59_dom"/>
</dbReference>
<keyword evidence="5" id="KW-0653">Protein transport</keyword>
<keyword evidence="6" id="KW-0811">Translocation</keyword>
<evidence type="ECO:0000313" key="11">
    <source>
        <dbReference type="EMBL" id="ORZ40334.1"/>
    </source>
</evidence>
<keyword evidence="3" id="KW-0813">Transport</keyword>
<proteinExistence type="inferred from homology"/>
<dbReference type="PANTHER" id="PTHR23198">
    <property type="entry name" value="NUCLEOPORIN"/>
    <property type="match status" value="1"/>
</dbReference>
<accession>A0A1Y2I282</accession>
<reference evidence="11 12" key="1">
    <citation type="submission" date="2016-07" db="EMBL/GenBank/DDBJ databases">
        <title>Pervasive Adenine N6-methylation of Active Genes in Fungi.</title>
        <authorList>
            <consortium name="DOE Joint Genome Institute"/>
            <person name="Mondo S.J."/>
            <person name="Dannebaum R.O."/>
            <person name="Kuo R.C."/>
            <person name="Labutti K."/>
            <person name="Haridas S."/>
            <person name="Kuo A."/>
            <person name="Salamov A."/>
            <person name="Ahrendt S.R."/>
            <person name="Lipzen A."/>
            <person name="Sullivan W."/>
            <person name="Andreopoulos W.B."/>
            <person name="Clum A."/>
            <person name="Lindquist E."/>
            <person name="Daum C."/>
            <person name="Ramamoorthy G.K."/>
            <person name="Gryganskyi A."/>
            <person name="Culley D."/>
            <person name="Magnuson J.K."/>
            <person name="James T.Y."/>
            <person name="O'Malley M.A."/>
            <person name="Stajich J.E."/>
            <person name="Spatafora J.W."/>
            <person name="Visel A."/>
            <person name="Grigoriev I.V."/>
        </authorList>
    </citation>
    <scope>NUCLEOTIDE SEQUENCE [LARGE SCALE GENOMIC DNA]</scope>
    <source>
        <strain evidence="11 12">PL171</strain>
    </source>
</reference>
<comment type="caution">
    <text evidence="11">The sequence shown here is derived from an EMBL/GenBank/DDBJ whole genome shotgun (WGS) entry which is preliminary data.</text>
</comment>
<dbReference type="GO" id="GO:0017056">
    <property type="term" value="F:structural constituent of nuclear pore"/>
    <property type="evidence" value="ECO:0007669"/>
    <property type="project" value="InterPro"/>
</dbReference>
<dbReference type="GO" id="GO:0006405">
    <property type="term" value="P:RNA export from nucleus"/>
    <property type="evidence" value="ECO:0007669"/>
    <property type="project" value="TreeGrafter"/>
</dbReference>
<feature type="non-terminal residue" evidence="11">
    <location>
        <position position="401"/>
    </location>
</feature>
<evidence type="ECO:0000256" key="6">
    <source>
        <dbReference type="ARBA" id="ARBA00023010"/>
    </source>
</evidence>
<dbReference type="EMBL" id="MCFL01000003">
    <property type="protein sequence ID" value="ORZ40334.1"/>
    <property type="molecule type" value="Genomic_DNA"/>
</dbReference>
<dbReference type="STRING" id="765915.A0A1Y2I282"/>
<comment type="similarity">
    <text evidence="2">Belongs to the nucleoporin GLFG family.</text>
</comment>
<dbReference type="Pfam" id="PF04096">
    <property type="entry name" value="Nucleoporin2"/>
    <property type="match status" value="1"/>
</dbReference>
<dbReference type="GO" id="GO:0008139">
    <property type="term" value="F:nuclear localization sequence binding"/>
    <property type="evidence" value="ECO:0007669"/>
    <property type="project" value="TreeGrafter"/>
</dbReference>
<feature type="compositionally biased region" description="Low complexity" evidence="9">
    <location>
        <begin position="128"/>
        <end position="146"/>
    </location>
</feature>
<dbReference type="Proteomes" id="UP000193411">
    <property type="component" value="Unassembled WGS sequence"/>
</dbReference>
<evidence type="ECO:0000256" key="9">
    <source>
        <dbReference type="SAM" id="MobiDB-lite"/>
    </source>
</evidence>
<dbReference type="GO" id="GO:0051028">
    <property type="term" value="P:mRNA transport"/>
    <property type="evidence" value="ECO:0007669"/>
    <property type="project" value="UniProtKB-KW"/>
</dbReference>
<dbReference type="PROSITE" id="PS51434">
    <property type="entry name" value="NUP_C"/>
    <property type="match status" value="1"/>
</dbReference>
<dbReference type="GO" id="GO:0003723">
    <property type="term" value="F:RNA binding"/>
    <property type="evidence" value="ECO:0007669"/>
    <property type="project" value="TreeGrafter"/>
</dbReference>
<dbReference type="AlphaFoldDB" id="A0A1Y2I282"/>
<dbReference type="InterPro" id="IPR037665">
    <property type="entry name" value="Nucleoporin_S59-like"/>
</dbReference>
<feature type="compositionally biased region" description="Low complexity" evidence="9">
    <location>
        <begin position="205"/>
        <end position="220"/>
    </location>
</feature>
<dbReference type="GO" id="GO:0006606">
    <property type="term" value="P:protein import into nucleus"/>
    <property type="evidence" value="ECO:0007669"/>
    <property type="project" value="TreeGrafter"/>
</dbReference>
<protein>
    <submittedName>
        <fullName evidence="11">Nucleoporin autopeptidase-domain-containing protein</fullName>
    </submittedName>
</protein>
<feature type="region of interest" description="Disordered" evidence="9">
    <location>
        <begin position="194"/>
        <end position="248"/>
    </location>
</feature>